<dbReference type="SMART" id="SM00827">
    <property type="entry name" value="PKS_AT"/>
    <property type="match status" value="1"/>
</dbReference>
<dbReference type="KEGG" id="kphy:AOZ06_32250"/>
<gene>
    <name evidence="6" type="ORF">AOZ06_32250</name>
</gene>
<evidence type="ECO:0000256" key="1">
    <source>
        <dbReference type="ARBA" id="ARBA00022450"/>
    </source>
</evidence>
<dbReference type="SUPFAM" id="SSF52151">
    <property type="entry name" value="FabD/lysophospholipase-like"/>
    <property type="match status" value="1"/>
</dbReference>
<dbReference type="Gene3D" id="3.40.47.10">
    <property type="match status" value="1"/>
</dbReference>
<evidence type="ECO:0000313" key="7">
    <source>
        <dbReference type="Proteomes" id="UP000063699"/>
    </source>
</evidence>
<feature type="domain" description="Ketosynthase family 3 (KS3)" evidence="5">
    <location>
        <begin position="1"/>
        <end position="417"/>
    </location>
</feature>
<dbReference type="InterPro" id="IPR014043">
    <property type="entry name" value="Acyl_transferase_dom"/>
</dbReference>
<dbReference type="InterPro" id="IPR032821">
    <property type="entry name" value="PKS_assoc"/>
</dbReference>
<dbReference type="InterPro" id="IPR016039">
    <property type="entry name" value="Thiolase-like"/>
</dbReference>
<dbReference type="SUPFAM" id="SSF53901">
    <property type="entry name" value="Thiolase-like"/>
    <property type="match status" value="1"/>
</dbReference>
<dbReference type="InterPro" id="IPR014030">
    <property type="entry name" value="Ketoacyl_synth_N"/>
</dbReference>
<dbReference type="PANTHER" id="PTHR43775">
    <property type="entry name" value="FATTY ACID SYNTHASE"/>
    <property type="match status" value="1"/>
</dbReference>
<protein>
    <submittedName>
        <fullName evidence="6">Beta-ketoacyl synthase</fullName>
    </submittedName>
</protein>
<evidence type="ECO:0000313" key="6">
    <source>
        <dbReference type="EMBL" id="ALG10938.1"/>
    </source>
</evidence>
<dbReference type="InterPro" id="IPR001031">
    <property type="entry name" value="Thioesterase"/>
</dbReference>
<dbReference type="SUPFAM" id="SSF47336">
    <property type="entry name" value="ACP-like"/>
    <property type="match status" value="1"/>
</dbReference>
<dbReference type="Proteomes" id="UP000063699">
    <property type="component" value="Chromosome"/>
</dbReference>
<dbReference type="Pfam" id="PF00109">
    <property type="entry name" value="ketoacyl-synt"/>
    <property type="match status" value="1"/>
</dbReference>
<evidence type="ECO:0000259" key="5">
    <source>
        <dbReference type="PROSITE" id="PS52004"/>
    </source>
</evidence>
<dbReference type="InterPro" id="IPR020802">
    <property type="entry name" value="TesA-like"/>
</dbReference>
<dbReference type="Gene3D" id="3.40.366.10">
    <property type="entry name" value="Malonyl-Coenzyme A Acyl Carrier Protein, domain 2"/>
    <property type="match status" value="1"/>
</dbReference>
<dbReference type="Pfam" id="PF00698">
    <property type="entry name" value="Acyl_transf_1"/>
    <property type="match status" value="1"/>
</dbReference>
<dbReference type="CDD" id="cd00833">
    <property type="entry name" value="PKS"/>
    <property type="match status" value="1"/>
</dbReference>
<dbReference type="GO" id="GO:0005737">
    <property type="term" value="C:cytoplasm"/>
    <property type="evidence" value="ECO:0007669"/>
    <property type="project" value="TreeGrafter"/>
</dbReference>
<dbReference type="PROSITE" id="PS50075">
    <property type="entry name" value="CARRIER"/>
    <property type="match status" value="1"/>
</dbReference>
<dbReference type="GO" id="GO:0071770">
    <property type="term" value="P:DIM/DIP cell wall layer assembly"/>
    <property type="evidence" value="ECO:0007669"/>
    <property type="project" value="TreeGrafter"/>
</dbReference>
<dbReference type="InterPro" id="IPR050091">
    <property type="entry name" value="PKS_NRPS_Biosynth_Enz"/>
</dbReference>
<dbReference type="PANTHER" id="PTHR43775:SF37">
    <property type="entry name" value="SI:DKEY-61P9.11"/>
    <property type="match status" value="1"/>
</dbReference>
<dbReference type="Gene3D" id="1.10.1200.10">
    <property type="entry name" value="ACP-like"/>
    <property type="match status" value="1"/>
</dbReference>
<evidence type="ECO:0000256" key="2">
    <source>
        <dbReference type="ARBA" id="ARBA00022553"/>
    </source>
</evidence>
<dbReference type="PROSITE" id="PS52004">
    <property type="entry name" value="KS3_2"/>
    <property type="match status" value="1"/>
</dbReference>
<dbReference type="SUPFAM" id="SSF53474">
    <property type="entry name" value="alpha/beta-Hydrolases"/>
    <property type="match status" value="1"/>
</dbReference>
<dbReference type="GO" id="GO:0006633">
    <property type="term" value="P:fatty acid biosynthetic process"/>
    <property type="evidence" value="ECO:0007669"/>
    <property type="project" value="TreeGrafter"/>
</dbReference>
<dbReference type="Pfam" id="PF00975">
    <property type="entry name" value="Thioesterase"/>
    <property type="match status" value="1"/>
</dbReference>
<evidence type="ECO:0000259" key="4">
    <source>
        <dbReference type="PROSITE" id="PS50075"/>
    </source>
</evidence>
<keyword evidence="7" id="KW-1185">Reference proteome</keyword>
<accession>A0A0N9HZ41</accession>
<dbReference type="InterPro" id="IPR016035">
    <property type="entry name" value="Acyl_Trfase/lysoPLipase"/>
</dbReference>
<reference evidence="6 7" key="1">
    <citation type="submission" date="2015-07" db="EMBL/GenBank/DDBJ databases">
        <title>Genome sequencing of Kibdelosporangium phytohabitans.</title>
        <authorList>
            <person name="Qin S."/>
            <person name="Xing K."/>
        </authorList>
    </citation>
    <scope>NUCLEOTIDE SEQUENCE [LARGE SCALE GENOMIC DNA]</scope>
    <source>
        <strain evidence="6 7">KLBMP1111</strain>
    </source>
</reference>
<sequence length="1155" mass="121846">MAVAVVGMACRYPKAVDVRQYWANLRAGVEGISRFTRDDAIARGARPDVARRPEFVPAKGFLTDSGTFDWAFFGYSRAEAAGIDPQQRVFLECASAAVDDAGIDPTRFPGWIGLYAGADVVGAAPDLGASELAQVIGREKDFLATRVAYKLGFRGPAVTVQTACSTSLTATHMAVRSLLGNECDVALAGGVTVTAAGEWGYLYEAGGILSPDGHCRPFDEHAGGTVPSEGVGVVVLKRLEDALRDGDRIAAVILGSALNNDGSDKMGYTAPSITGQSEVIGYAQQIAGIDPADIDYVEAHGTATRMGDPVEVSALTDVFRTSTDATGWCLLGAVKSNLGHTGAAAGVAGLIKTVLMVEHREVVPTLHYNAPNPLLDIESTPFRVCAEAGPWPSRGVRLAAVSSFGVGGTNAHVIVEAAPQRDRPRGSGKRLIPLSAASADALSRLRGDLAEQLSTDPSHALSEVSRTLTGRRTHRHRQVIVADDVAQAAILLRGTASATVPAAAPRTLGEVAFLLPGQGTLRDAAGAVPYRLLPVFKKAFDEIADAVTIDLSPVVTAGTAPEWFANTVHQQLGLFALGYALGRQLGEWGVQASAMFGNSVGEYAAAALAGVWAPGAAANLVYERATAMWDTEPGLMATIDSADVPLPPGISVAVAGPGRTVLSGPVTAMEELLATGIDARRLATLRAFHSPLMRPAAEAVAAALAATPAHTTRIRLVANESGDWADPEAMLSPGYWTGQMLRTVRLADGAGTLLAAGYESFIELGPGASMISTLRRHPAWSPENTVVPLLGTTDDPERDLLRAVGVLWEHGVDLALADVATDTESLRCSLPSHPFAATDPVAAPVAARPAVTVARPQGTLADLWCRTLGVATVSESDNFFALGGESLMIVSLLRQVRDLTGRDVPVIEFTADATFGALTRLAGTDQVAAAGQPLFLIADAMGTALGYRELARLADRPVHCLEPARPADRIESLAAQHVERILETQPDGPYTLGGWSFGAIVAHEVAAQLLRRGARVDMLVCLDGYVPATGRPIGLDPRYLTSSVRLRTGARFGFGPIGRRVRRTPDVRRQFVVNMDALLRYRPEPVDCPVVLFKAGADTRALAALRTRLTRIYRDPVRIHPVPGDHWSMLTSPHVHSLATRLRGSLPAPVHSGDS</sequence>
<dbReference type="Pfam" id="PF16197">
    <property type="entry name" value="KAsynt_C_assoc"/>
    <property type="match status" value="1"/>
</dbReference>
<dbReference type="GO" id="GO:0005886">
    <property type="term" value="C:plasma membrane"/>
    <property type="evidence" value="ECO:0007669"/>
    <property type="project" value="TreeGrafter"/>
</dbReference>
<dbReference type="OrthoDB" id="9778690at2"/>
<dbReference type="AlphaFoldDB" id="A0A0N9HZ41"/>
<dbReference type="STRING" id="860235.AOZ06_32250"/>
<dbReference type="InterPro" id="IPR029058">
    <property type="entry name" value="AB_hydrolase_fold"/>
</dbReference>
<dbReference type="Pfam" id="PF00550">
    <property type="entry name" value="PP-binding"/>
    <property type="match status" value="1"/>
</dbReference>
<keyword evidence="2" id="KW-0597">Phosphoprotein</keyword>
<dbReference type="InterPro" id="IPR036736">
    <property type="entry name" value="ACP-like_sf"/>
</dbReference>
<dbReference type="Gene3D" id="3.30.70.250">
    <property type="entry name" value="Malonyl-CoA ACP transacylase, ACP-binding"/>
    <property type="match status" value="1"/>
</dbReference>
<proteinExistence type="predicted"/>
<dbReference type="RefSeq" id="WP_054292840.1">
    <property type="nucleotide sequence ID" value="NZ_CP012752.1"/>
</dbReference>
<keyword evidence="1" id="KW-0596">Phosphopantetheine</keyword>
<dbReference type="SMART" id="SM00824">
    <property type="entry name" value="PKS_TE"/>
    <property type="match status" value="1"/>
</dbReference>
<dbReference type="InterPro" id="IPR020841">
    <property type="entry name" value="PKS_Beta-ketoAc_synthase_dom"/>
</dbReference>
<feature type="domain" description="Carrier" evidence="4">
    <location>
        <begin position="851"/>
        <end position="926"/>
    </location>
</feature>
<dbReference type="InterPro" id="IPR009081">
    <property type="entry name" value="PP-bd_ACP"/>
</dbReference>
<dbReference type="EMBL" id="CP012752">
    <property type="protein sequence ID" value="ALG10938.1"/>
    <property type="molecule type" value="Genomic_DNA"/>
</dbReference>
<dbReference type="InterPro" id="IPR014031">
    <property type="entry name" value="Ketoacyl_synth_C"/>
</dbReference>
<evidence type="ECO:0000256" key="3">
    <source>
        <dbReference type="ARBA" id="ARBA00022679"/>
    </source>
</evidence>
<dbReference type="Gene3D" id="3.40.50.1820">
    <property type="entry name" value="alpha/beta hydrolase"/>
    <property type="match status" value="1"/>
</dbReference>
<organism evidence="6 7">
    <name type="scientific">Kibdelosporangium phytohabitans</name>
    <dbReference type="NCBI Taxonomy" id="860235"/>
    <lineage>
        <taxon>Bacteria</taxon>
        <taxon>Bacillati</taxon>
        <taxon>Actinomycetota</taxon>
        <taxon>Actinomycetes</taxon>
        <taxon>Pseudonocardiales</taxon>
        <taxon>Pseudonocardiaceae</taxon>
        <taxon>Kibdelosporangium</taxon>
    </lineage>
</organism>
<dbReference type="Gene3D" id="3.30.70.3290">
    <property type="match status" value="1"/>
</dbReference>
<dbReference type="Pfam" id="PF02801">
    <property type="entry name" value="Ketoacyl-synt_C"/>
    <property type="match status" value="1"/>
</dbReference>
<name>A0A0N9HZ41_9PSEU</name>
<dbReference type="GO" id="GO:0004312">
    <property type="term" value="F:fatty acid synthase activity"/>
    <property type="evidence" value="ECO:0007669"/>
    <property type="project" value="TreeGrafter"/>
</dbReference>
<keyword evidence="3" id="KW-0808">Transferase</keyword>
<dbReference type="SMART" id="SM00825">
    <property type="entry name" value="PKS_KS"/>
    <property type="match status" value="1"/>
</dbReference>
<dbReference type="InterPro" id="IPR001227">
    <property type="entry name" value="Ac_transferase_dom_sf"/>
</dbReference>